<organism evidence="2 3">
    <name type="scientific">Parapedobacter composti</name>
    <dbReference type="NCBI Taxonomy" id="623281"/>
    <lineage>
        <taxon>Bacteria</taxon>
        <taxon>Pseudomonadati</taxon>
        <taxon>Bacteroidota</taxon>
        <taxon>Sphingobacteriia</taxon>
        <taxon>Sphingobacteriales</taxon>
        <taxon>Sphingobacteriaceae</taxon>
        <taxon>Parapedobacter</taxon>
    </lineage>
</organism>
<dbReference type="InterPro" id="IPR008969">
    <property type="entry name" value="CarboxyPept-like_regulatory"/>
</dbReference>
<dbReference type="EMBL" id="FOLL01000006">
    <property type="protein sequence ID" value="SFC19665.1"/>
    <property type="molecule type" value="Genomic_DNA"/>
</dbReference>
<dbReference type="OrthoDB" id="5505971at2"/>
<dbReference type="RefSeq" id="WP_090973114.1">
    <property type="nucleotide sequence ID" value="NZ_FOLL01000006.1"/>
</dbReference>
<evidence type="ECO:0000313" key="2">
    <source>
        <dbReference type="EMBL" id="SFC19665.1"/>
    </source>
</evidence>
<protein>
    <recommendedName>
        <fullName evidence="4">CarboxypepD_reg-like domain-containing protein</fullName>
    </recommendedName>
</protein>
<feature type="chain" id="PRO_5011537740" description="CarboxypepD_reg-like domain-containing protein" evidence="1">
    <location>
        <begin position="21"/>
        <end position="539"/>
    </location>
</feature>
<keyword evidence="3" id="KW-1185">Reference proteome</keyword>
<dbReference type="AlphaFoldDB" id="A0A1I1H7H6"/>
<dbReference type="STRING" id="623281.SAMN05421747_10635"/>
<gene>
    <name evidence="2" type="ORF">SAMN05421747_10635</name>
</gene>
<sequence>MRLRLALVGLVLAAPLVTRAQHLMREIAVADSGPRRLGDLLEEVSESQGFYFSYNSTLVAEDSVVALDRFKGRLADLLERTFGSNYEFKEAPGYVIIRYAPHTLDLAMHIDSERSGTLVVTGWIKDAASHRGVPGASVYERNVLVSTLSDSDGRFKLSIRRPGESVWLTVSKADYRDTTVVLLPTVKVGGGDKGRRYAFYPDDGGKAGLESSALGRFFTSSKQRIQRINLGGFFAHSPYQVSLTPGLSSQGLFNSQVVNQVSLNLVGGYTAGVRGIEIGGGFNINQHDAHRVQVAGAFNLVGGQMRGLQVAGVSNVVLQRAGGVQIAGVANWGGEVQGVQLAGVFNKARRNSGLQLAGAMNTADGEAGVQVAGIVNRARHVRGVQVAGLVNIADSSDYPVGIVNLVKNGRKSITAGADESGMMQLAFRSGGRVLYGLVGVGHYLNGNPLKYVVEAGMGAHVAEGRTFLFDVELVSRTSTDLRIATGSRVALRVLPQFRIGRHASVIAGPALSYTYPEADHRYGGEGWQAGVYGGLAYRW</sequence>
<reference evidence="2 3" key="1">
    <citation type="submission" date="2016-10" db="EMBL/GenBank/DDBJ databases">
        <authorList>
            <person name="de Groot N.N."/>
        </authorList>
    </citation>
    <scope>NUCLEOTIDE SEQUENCE [LARGE SCALE GENOMIC DNA]</scope>
    <source>
        <strain evidence="2 3">DSM 22900</strain>
    </source>
</reference>
<feature type="signal peptide" evidence="1">
    <location>
        <begin position="1"/>
        <end position="20"/>
    </location>
</feature>
<evidence type="ECO:0000256" key="1">
    <source>
        <dbReference type="SAM" id="SignalP"/>
    </source>
</evidence>
<keyword evidence="1" id="KW-0732">Signal</keyword>
<accession>A0A1I1H7H6</accession>
<dbReference type="SUPFAM" id="SSF49464">
    <property type="entry name" value="Carboxypeptidase regulatory domain-like"/>
    <property type="match status" value="1"/>
</dbReference>
<dbReference type="Proteomes" id="UP000199577">
    <property type="component" value="Unassembled WGS sequence"/>
</dbReference>
<name>A0A1I1H7H6_9SPHI</name>
<proteinExistence type="predicted"/>
<evidence type="ECO:0008006" key="4">
    <source>
        <dbReference type="Google" id="ProtNLM"/>
    </source>
</evidence>
<evidence type="ECO:0000313" key="3">
    <source>
        <dbReference type="Proteomes" id="UP000199577"/>
    </source>
</evidence>